<organism evidence="1 2">
    <name type="scientific">Vallitalea maricola</name>
    <dbReference type="NCBI Taxonomy" id="3074433"/>
    <lineage>
        <taxon>Bacteria</taxon>
        <taxon>Bacillati</taxon>
        <taxon>Bacillota</taxon>
        <taxon>Clostridia</taxon>
        <taxon>Lachnospirales</taxon>
        <taxon>Vallitaleaceae</taxon>
        <taxon>Vallitalea</taxon>
    </lineage>
</organism>
<dbReference type="Proteomes" id="UP001374599">
    <property type="component" value="Unassembled WGS sequence"/>
</dbReference>
<evidence type="ECO:0000313" key="1">
    <source>
        <dbReference type="EMBL" id="GMQ62342.1"/>
    </source>
</evidence>
<proteinExistence type="predicted"/>
<evidence type="ECO:0000313" key="2">
    <source>
        <dbReference type="Proteomes" id="UP001374599"/>
    </source>
</evidence>
<gene>
    <name evidence="1" type="ORF">AN2V17_15740</name>
</gene>
<name>A0ACB5UHK4_9FIRM</name>
<keyword evidence="2" id="KW-1185">Reference proteome</keyword>
<sequence length="446" mass="47302">MERFFKLRQNNTNVKTEIFAGITTFMTMAYILIVNPSILSGLQTADGFIPTGMDKGAIFTATALAAIIGTLIMALVANYPFALAPGMGLNAFFAFTVVLKMGYSWQVALTAVFVEGIIFIVLTFVNVREALFNAIPMNLKYAVSAGIGLFIAFIGLQNAGIVVTDPATLVTLGDMTSGAVILAIIGVLVTAILVVLKVKGSILLGILITWILGMIAQAIGIFNPVFSVIPTDVFSAPPSIAPIAFKFDFSALALANFWVVVFSFLFVDLFDTLGTLIGVSSKAGYLDKDGKLPKIKHALFADSVATVAGACLGTSTTTTYVESASGVADGGRTGLTSLTTAVFFALALFFSPILLSVPAFATAPALIIVGFYMIESIAKVDFSDLTESIPAFLTILVMPLTYSISEGIVFGVVSYTIINLCVNKGKKVHPIMYVLSVLFVLKYILL</sequence>
<protein>
    <submittedName>
        <fullName evidence="1">NCS2 family permease</fullName>
    </submittedName>
</protein>
<accession>A0ACB5UHK4</accession>
<dbReference type="EMBL" id="BTPU01000024">
    <property type="protein sequence ID" value="GMQ62342.1"/>
    <property type="molecule type" value="Genomic_DNA"/>
</dbReference>
<comment type="caution">
    <text evidence="1">The sequence shown here is derived from an EMBL/GenBank/DDBJ whole genome shotgun (WGS) entry which is preliminary data.</text>
</comment>
<reference evidence="1" key="1">
    <citation type="submission" date="2023-09" db="EMBL/GenBank/DDBJ databases">
        <title>Vallitalea sediminicola and Vallitalea maricola sp. nov., anaerobic bacteria isolated from marine sediment.</title>
        <authorList>
            <person name="Hirano S."/>
            <person name="Maeda A."/>
            <person name="Terahara T."/>
            <person name="Mori K."/>
            <person name="Hamada M."/>
            <person name="Matsumoto R."/>
            <person name="Kobayashi T."/>
        </authorList>
    </citation>
    <scope>NUCLEOTIDE SEQUENCE</scope>
    <source>
        <strain evidence="1">AN17-2</strain>
    </source>
</reference>